<dbReference type="InterPro" id="IPR001375">
    <property type="entry name" value="Peptidase_S9_cat"/>
</dbReference>
<dbReference type="FunFam" id="3.40.50.1820:FF:000005">
    <property type="entry name" value="Prolyl endopeptidase"/>
    <property type="match status" value="1"/>
</dbReference>
<feature type="domain" description="Peptidase S9A N-terminal" evidence="8">
    <location>
        <begin position="60"/>
        <end position="449"/>
    </location>
</feature>
<evidence type="ECO:0000256" key="6">
    <source>
        <dbReference type="SAM" id="SignalP"/>
    </source>
</evidence>
<keyword evidence="4" id="KW-0720">Serine protease</keyword>
<evidence type="ECO:0000259" key="7">
    <source>
        <dbReference type="Pfam" id="PF00326"/>
    </source>
</evidence>
<dbReference type="RefSeq" id="WP_133538928.1">
    <property type="nucleotide sequence ID" value="NZ_SNXI01000003.1"/>
</dbReference>
<evidence type="ECO:0000256" key="5">
    <source>
        <dbReference type="SAM" id="MobiDB-lite"/>
    </source>
</evidence>
<dbReference type="OrthoDB" id="9801421at2"/>
<dbReference type="InterPro" id="IPR051543">
    <property type="entry name" value="Serine_Peptidase_S9A"/>
</dbReference>
<dbReference type="InterPro" id="IPR002470">
    <property type="entry name" value="Peptidase_S9A"/>
</dbReference>
<keyword evidence="6" id="KW-0732">Signal</keyword>
<dbReference type="PROSITE" id="PS51257">
    <property type="entry name" value="PROKAR_LIPOPROTEIN"/>
    <property type="match status" value="1"/>
</dbReference>
<dbReference type="SUPFAM" id="SSF50993">
    <property type="entry name" value="Peptidase/esterase 'gauge' domain"/>
    <property type="match status" value="1"/>
</dbReference>
<dbReference type="GO" id="GO:0004252">
    <property type="term" value="F:serine-type endopeptidase activity"/>
    <property type="evidence" value="ECO:0007669"/>
    <property type="project" value="InterPro"/>
</dbReference>
<organism evidence="9 10">
    <name type="scientific">Idiomarina aquatica</name>
    <dbReference type="NCBI Taxonomy" id="1327752"/>
    <lineage>
        <taxon>Bacteria</taxon>
        <taxon>Pseudomonadati</taxon>
        <taxon>Pseudomonadota</taxon>
        <taxon>Gammaproteobacteria</taxon>
        <taxon>Alteromonadales</taxon>
        <taxon>Idiomarinaceae</taxon>
        <taxon>Idiomarina</taxon>
    </lineage>
</organism>
<dbReference type="PANTHER" id="PTHR11757">
    <property type="entry name" value="PROTEASE FAMILY S9A OLIGOPEPTIDASE"/>
    <property type="match status" value="1"/>
</dbReference>
<feature type="compositionally biased region" description="Low complexity" evidence="5">
    <location>
        <begin position="28"/>
        <end position="43"/>
    </location>
</feature>
<dbReference type="Pfam" id="PF02897">
    <property type="entry name" value="Peptidase_S9_N"/>
    <property type="match status" value="1"/>
</dbReference>
<dbReference type="Gene3D" id="3.40.50.1820">
    <property type="entry name" value="alpha/beta hydrolase"/>
    <property type="match status" value="1"/>
</dbReference>
<dbReference type="PRINTS" id="PR00862">
    <property type="entry name" value="PROLIGOPTASE"/>
</dbReference>
<dbReference type="InterPro" id="IPR029058">
    <property type="entry name" value="AB_hydrolase_fold"/>
</dbReference>
<feature type="chain" id="PRO_5020650461" evidence="6">
    <location>
        <begin position="21"/>
        <end position="725"/>
    </location>
</feature>
<dbReference type="Proteomes" id="UP000295531">
    <property type="component" value="Unassembled WGS sequence"/>
</dbReference>
<comment type="caution">
    <text evidence="9">The sequence shown here is derived from an EMBL/GenBank/DDBJ whole genome shotgun (WGS) entry which is preliminary data.</text>
</comment>
<evidence type="ECO:0000256" key="1">
    <source>
        <dbReference type="ARBA" id="ARBA00005228"/>
    </source>
</evidence>
<feature type="signal peptide" evidence="6">
    <location>
        <begin position="1"/>
        <end position="20"/>
    </location>
</feature>
<reference evidence="9 10" key="1">
    <citation type="submission" date="2019-03" db="EMBL/GenBank/DDBJ databases">
        <title>Freshwater and sediment microbial communities from various areas in North America, analyzing microbe dynamics in response to fracking.</title>
        <authorList>
            <person name="Lamendella R."/>
        </authorList>
    </citation>
    <scope>NUCLEOTIDE SEQUENCE [LARGE SCALE GENOMIC DNA]</scope>
    <source>
        <strain evidence="9 10">18_TX</strain>
    </source>
</reference>
<name>A0A4R6PMY1_9GAMM</name>
<dbReference type="EMBL" id="SNXI01000003">
    <property type="protein sequence ID" value="TDP39213.1"/>
    <property type="molecule type" value="Genomic_DNA"/>
</dbReference>
<evidence type="ECO:0000313" key="10">
    <source>
        <dbReference type="Proteomes" id="UP000295531"/>
    </source>
</evidence>
<sequence>MLKRSSLSVSIAIILGLSLAACSDQTEQQTNSQQASQTEQQSQLPAPPDAVEKDFIVESPVADRVDTYYWLRDDERKDPEVLAYLEAENEYYDAYRKSYEQLEQTLTDEIIGRIKQDDSSVPYVKGDYEYYTRYEEGSEYPIHARKPVSGGEEQILLNVNELAKDHDYYTAANLTISPNQNLLAYMVDTNGRRQYQLWIKDLTSGEMRKQSLDGLSSSIAWAADNKTLFVIENDPQTLLSTRVLKHQLDAPAEQAELVYEEQDESFYMWLSNSRDNQYVKVQMSSTVADELRILDTSTPDADMTVFAPRERGVQYSAEHINGRWIIRTDWNAPNFKVMQVDADEVGSRDNWQPLIEHSDDVFIQGFTTFTNYLAINERSDGLRRIRVLPWQDFEQQRYIEAEETPFVMYSQRNPEQDTDTLRYGFSSLKTPTKIYAYDMKTGEQELLKQDEVLGDFDSSNYRTKRVWAKADDGTEIPVSLLMRSDFEHDGTAPLYQYAYGSYGSSSDPYFRSTVLSLVDRGFVYAIAHIRGGQEMGREWYEDGKLLNKKNTFTDFIDVTEHLVKEGYAHPDKVFAMGGSAGGLLMGAVANMAPDLYRGMVAHVPFVDVVTTMLDESIPLTTNEFDEWGNPKQEEYYNYMLSYSPYDNISAQDYPALMVTTGLHDSQVQYFEPAKWVAKLRDMKTDNNPLVFSVNMEAGHGGSSGRFSRLEEVAEEYAFILDLLEQ</sequence>
<evidence type="ECO:0000259" key="8">
    <source>
        <dbReference type="Pfam" id="PF02897"/>
    </source>
</evidence>
<evidence type="ECO:0000256" key="4">
    <source>
        <dbReference type="ARBA" id="ARBA00022825"/>
    </source>
</evidence>
<dbReference type="AlphaFoldDB" id="A0A4R6PMY1"/>
<evidence type="ECO:0000256" key="3">
    <source>
        <dbReference type="ARBA" id="ARBA00022801"/>
    </source>
</evidence>
<protein>
    <submittedName>
        <fullName evidence="9">Oligopeptidase B</fullName>
    </submittedName>
</protein>
<keyword evidence="10" id="KW-1185">Reference proteome</keyword>
<evidence type="ECO:0000313" key="9">
    <source>
        <dbReference type="EMBL" id="TDP39213.1"/>
    </source>
</evidence>
<keyword evidence="3" id="KW-0378">Hydrolase</keyword>
<gene>
    <name evidence="9" type="ORF">DEU29_103109</name>
</gene>
<dbReference type="InterPro" id="IPR023302">
    <property type="entry name" value="Pept_S9A_N"/>
</dbReference>
<feature type="region of interest" description="Disordered" evidence="5">
    <location>
        <begin position="28"/>
        <end position="48"/>
    </location>
</feature>
<accession>A0A4R6PMY1</accession>
<dbReference type="PANTHER" id="PTHR11757:SF19">
    <property type="entry name" value="PROLYL ENDOPEPTIDASE-LIKE"/>
    <property type="match status" value="1"/>
</dbReference>
<proteinExistence type="inferred from homology"/>
<evidence type="ECO:0000256" key="2">
    <source>
        <dbReference type="ARBA" id="ARBA00022670"/>
    </source>
</evidence>
<keyword evidence="2" id="KW-0645">Protease</keyword>
<dbReference type="Gene3D" id="2.130.10.120">
    <property type="entry name" value="Prolyl oligopeptidase, N-terminal domain"/>
    <property type="match status" value="1"/>
</dbReference>
<dbReference type="Pfam" id="PF00326">
    <property type="entry name" value="Peptidase_S9"/>
    <property type="match status" value="1"/>
</dbReference>
<dbReference type="SUPFAM" id="SSF53474">
    <property type="entry name" value="alpha/beta-Hydrolases"/>
    <property type="match status" value="1"/>
</dbReference>
<comment type="similarity">
    <text evidence="1">Belongs to the peptidase S9A family.</text>
</comment>
<feature type="domain" description="Peptidase S9 prolyl oligopeptidase catalytic" evidence="7">
    <location>
        <begin position="509"/>
        <end position="723"/>
    </location>
</feature>
<dbReference type="GO" id="GO:0006508">
    <property type="term" value="P:proteolysis"/>
    <property type="evidence" value="ECO:0007669"/>
    <property type="project" value="UniProtKB-KW"/>
</dbReference>